<accession>A0AAJ0AQM9</accession>
<protein>
    <submittedName>
        <fullName evidence="1">Uncharacterized protein</fullName>
    </submittedName>
</protein>
<comment type="caution">
    <text evidence="1">The sequence shown here is derived from an EMBL/GenBank/DDBJ whole genome shotgun (WGS) entry which is preliminary data.</text>
</comment>
<organism evidence="1 2">
    <name type="scientific">Colletotrichum godetiae</name>
    <dbReference type="NCBI Taxonomy" id="1209918"/>
    <lineage>
        <taxon>Eukaryota</taxon>
        <taxon>Fungi</taxon>
        <taxon>Dikarya</taxon>
        <taxon>Ascomycota</taxon>
        <taxon>Pezizomycotina</taxon>
        <taxon>Sordariomycetes</taxon>
        <taxon>Hypocreomycetidae</taxon>
        <taxon>Glomerellales</taxon>
        <taxon>Glomerellaceae</taxon>
        <taxon>Colletotrichum</taxon>
        <taxon>Colletotrichum acutatum species complex</taxon>
    </lineage>
</organism>
<keyword evidence="2" id="KW-1185">Reference proteome</keyword>
<dbReference type="GeneID" id="85465881"/>
<dbReference type="AlphaFoldDB" id="A0AAJ0AQM9"/>
<evidence type="ECO:0000313" key="2">
    <source>
        <dbReference type="Proteomes" id="UP001224890"/>
    </source>
</evidence>
<sequence length="97" mass="10849">MLRSTLLRTRRLLITSLCAANIFWAATVSNGDKSWLHTLPLLRATNGWSLSCVLRGASTISSPFSFLYSPLFRITLHRLPVCVNHYRQETSRGTGLG</sequence>
<proteinExistence type="predicted"/>
<dbReference type="RefSeq" id="XP_060430745.1">
    <property type="nucleotide sequence ID" value="XM_060581355.1"/>
</dbReference>
<reference evidence="1" key="1">
    <citation type="submission" date="2021-06" db="EMBL/GenBank/DDBJ databases">
        <title>Comparative genomics, transcriptomics and evolutionary studies reveal genomic signatures of adaptation to plant cell wall in hemibiotrophic fungi.</title>
        <authorList>
            <consortium name="DOE Joint Genome Institute"/>
            <person name="Baroncelli R."/>
            <person name="Diaz J.F."/>
            <person name="Benocci T."/>
            <person name="Peng M."/>
            <person name="Battaglia E."/>
            <person name="Haridas S."/>
            <person name="Andreopoulos W."/>
            <person name="Labutti K."/>
            <person name="Pangilinan J."/>
            <person name="Floch G.L."/>
            <person name="Makela M.R."/>
            <person name="Henrissat B."/>
            <person name="Grigoriev I.V."/>
            <person name="Crouch J.A."/>
            <person name="De Vries R.P."/>
            <person name="Sukno S.A."/>
            <person name="Thon M.R."/>
        </authorList>
    </citation>
    <scope>NUCLEOTIDE SEQUENCE</scope>
    <source>
        <strain evidence="1">CBS 193.32</strain>
    </source>
</reference>
<gene>
    <name evidence="1" type="ORF">BDP55DRAFT_99736</name>
</gene>
<dbReference type="Proteomes" id="UP001224890">
    <property type="component" value="Unassembled WGS sequence"/>
</dbReference>
<name>A0AAJ0AQM9_9PEZI</name>
<dbReference type="EMBL" id="JAHMHR010000016">
    <property type="protein sequence ID" value="KAK1676742.1"/>
    <property type="molecule type" value="Genomic_DNA"/>
</dbReference>
<evidence type="ECO:0000313" key="1">
    <source>
        <dbReference type="EMBL" id="KAK1676742.1"/>
    </source>
</evidence>